<dbReference type="AlphaFoldDB" id="A0A2G9UMC7"/>
<keyword evidence="2" id="KW-1185">Reference proteome</keyword>
<dbReference type="SUPFAM" id="SSF55753">
    <property type="entry name" value="Actin depolymerizing proteins"/>
    <property type="match status" value="3"/>
</dbReference>
<reference evidence="1 2" key="1">
    <citation type="submission" date="2015-09" db="EMBL/GenBank/DDBJ databases">
        <title>Draft genome of the parasitic nematode Teladorsagia circumcincta isolate WARC Sus (inbred).</title>
        <authorList>
            <person name="Mitreva M."/>
        </authorList>
    </citation>
    <scope>NUCLEOTIDE SEQUENCE [LARGE SCALE GENOMIC DNA]</scope>
    <source>
        <strain evidence="1 2">S</strain>
    </source>
</reference>
<dbReference type="GO" id="GO:0051015">
    <property type="term" value="F:actin filament binding"/>
    <property type="evidence" value="ECO:0007669"/>
    <property type="project" value="InterPro"/>
</dbReference>
<dbReference type="PANTHER" id="PTHR11977:SF45">
    <property type="entry name" value="SUPERVILLIN"/>
    <property type="match status" value="1"/>
</dbReference>
<dbReference type="InterPro" id="IPR007122">
    <property type="entry name" value="Villin/Gelsolin"/>
</dbReference>
<dbReference type="GO" id="GO:0005737">
    <property type="term" value="C:cytoplasm"/>
    <property type="evidence" value="ECO:0007669"/>
    <property type="project" value="TreeGrafter"/>
</dbReference>
<dbReference type="GO" id="GO:0015629">
    <property type="term" value="C:actin cytoskeleton"/>
    <property type="evidence" value="ECO:0007669"/>
    <property type="project" value="TreeGrafter"/>
</dbReference>
<accession>A0A2G9UMC7</accession>
<gene>
    <name evidence="1" type="ORF">TELCIR_07245</name>
</gene>
<name>A0A2G9UMC7_TELCI</name>
<proteinExistence type="predicted"/>
<dbReference type="EMBL" id="KZ346123">
    <property type="protein sequence ID" value="PIO70892.1"/>
    <property type="molecule type" value="Genomic_DNA"/>
</dbReference>
<dbReference type="SMART" id="SM00262">
    <property type="entry name" value="GEL"/>
    <property type="match status" value="2"/>
</dbReference>
<sequence>MSKQSLLLNLDKGLDSFFPRTTPDPRDSLVVPVIKDEGGPIATSARQGLQAKEDYTSVKSTLKHADTTSPYPPVMLIRVAGEKRVDVRLVAPLMSSIHQNAVFILVTPTKLYKYEGENSNILEKTKTLIFDFGSEVYVWSGRNARKTTGRYAVEYAQQLKAKRVTSDTSLFGAELGDGRAPWVLYLRVFQGVQNCLFAAKFSDWQTSETKIYSTPKPFQPEIPLHCPDEKLHARLLSDVILNLSHPEPTEILEDQELTREMKDVITESVTFWQLIGEELEPIEDTNVFVDDCCYVIRWQYRIQTSGVRRLRSGQLSEKETGRERVAFFYWLGAKTSPKQQGLCAVRLSHMDKEKHHHVRVAHLYEPPLFLNLFQGKFIVQRSKPAATTRTFVVGGCSSAEGYANEIETAPPLRSHAVYLRVSPESVVVTAGLSTDNVMVNNGLVLAEAICELRDVFNLKDSVRIETQTEDEDDQVKWIRAVGRTKTPRLFRIYEFEAAEVLSAQYHQYCTFPATQAALVDTILVDIGDRLWVWNERTPTTFALRVADLYWKDRTGDVTVIGKGKEPEEFIALFAEWNEWPEGYDPQSPPRPLKVVLSWVLFGA</sequence>
<protein>
    <recommendedName>
        <fullName evidence="3">Gelsolin repeat protein</fullName>
    </recommendedName>
</protein>
<evidence type="ECO:0000313" key="2">
    <source>
        <dbReference type="Proteomes" id="UP000230423"/>
    </source>
</evidence>
<evidence type="ECO:0000313" key="1">
    <source>
        <dbReference type="EMBL" id="PIO70892.1"/>
    </source>
</evidence>
<dbReference type="GO" id="GO:0008154">
    <property type="term" value="P:actin polymerization or depolymerization"/>
    <property type="evidence" value="ECO:0007669"/>
    <property type="project" value="TreeGrafter"/>
</dbReference>
<dbReference type="GO" id="GO:0005546">
    <property type="term" value="F:phosphatidylinositol-4,5-bisphosphate binding"/>
    <property type="evidence" value="ECO:0007669"/>
    <property type="project" value="TreeGrafter"/>
</dbReference>
<dbReference type="GO" id="GO:0051014">
    <property type="term" value="P:actin filament severing"/>
    <property type="evidence" value="ECO:0007669"/>
    <property type="project" value="TreeGrafter"/>
</dbReference>
<dbReference type="PANTHER" id="PTHR11977">
    <property type="entry name" value="VILLIN"/>
    <property type="match status" value="1"/>
</dbReference>
<organism evidence="1 2">
    <name type="scientific">Teladorsagia circumcincta</name>
    <name type="common">Brown stomach worm</name>
    <name type="synonym">Ostertagia circumcincta</name>
    <dbReference type="NCBI Taxonomy" id="45464"/>
    <lineage>
        <taxon>Eukaryota</taxon>
        <taxon>Metazoa</taxon>
        <taxon>Ecdysozoa</taxon>
        <taxon>Nematoda</taxon>
        <taxon>Chromadorea</taxon>
        <taxon>Rhabditida</taxon>
        <taxon>Rhabditina</taxon>
        <taxon>Rhabditomorpha</taxon>
        <taxon>Strongyloidea</taxon>
        <taxon>Trichostrongylidae</taxon>
        <taxon>Teladorsagia</taxon>
    </lineage>
</organism>
<evidence type="ECO:0008006" key="3">
    <source>
        <dbReference type="Google" id="ProtNLM"/>
    </source>
</evidence>
<dbReference type="Proteomes" id="UP000230423">
    <property type="component" value="Unassembled WGS sequence"/>
</dbReference>
<dbReference type="OrthoDB" id="28894at2759"/>
<dbReference type="Gene3D" id="3.40.20.10">
    <property type="entry name" value="Severin"/>
    <property type="match status" value="4"/>
</dbReference>
<dbReference type="GO" id="GO:0051016">
    <property type="term" value="P:barbed-end actin filament capping"/>
    <property type="evidence" value="ECO:0007669"/>
    <property type="project" value="TreeGrafter"/>
</dbReference>
<dbReference type="InterPro" id="IPR029006">
    <property type="entry name" value="ADF-H/Gelsolin-like_dom_sf"/>
</dbReference>